<dbReference type="InterPro" id="IPR012902">
    <property type="entry name" value="N_methyl_site"/>
</dbReference>
<feature type="transmembrane region" description="Helical" evidence="1">
    <location>
        <begin position="12"/>
        <end position="35"/>
    </location>
</feature>
<dbReference type="InterPro" id="IPR045584">
    <property type="entry name" value="Pilin-like"/>
</dbReference>
<keyword evidence="1" id="KW-0472">Membrane</keyword>
<reference evidence="2 3" key="1">
    <citation type="submission" date="2019-11" db="EMBL/GenBank/DDBJ databases">
        <title>Novel species isolated from a subtropical stream in China.</title>
        <authorList>
            <person name="Lu H."/>
        </authorList>
    </citation>
    <scope>NUCLEOTIDE SEQUENCE [LARGE SCALE GENOMIC DNA]</scope>
    <source>
        <strain evidence="2 3">FT25W</strain>
    </source>
</reference>
<keyword evidence="1" id="KW-1133">Transmembrane helix</keyword>
<dbReference type="NCBIfam" id="TIGR02532">
    <property type="entry name" value="IV_pilin_GFxxxE"/>
    <property type="match status" value="1"/>
</dbReference>
<dbReference type="RefSeq" id="WP_154370317.1">
    <property type="nucleotide sequence ID" value="NZ_WKJM01000041.1"/>
</dbReference>
<accession>A0A6L5QPR8</accession>
<evidence type="ECO:0000313" key="2">
    <source>
        <dbReference type="EMBL" id="MRX11677.1"/>
    </source>
</evidence>
<sequence length="302" mass="31821">MRQLIGKRARGFTLVEAIIVMVLTAILASIMVLFIRSPVQSYIDSAGRADLTDVAEIALRRMAREVHGAVPNSLRLTTSGNTSFLEFIPSKAGGRYLAEDDGADPAIHPALSFTQTNPQFEVVGPMPPDPYAIANNDFIIINNFGAGFTDGDAYAYDVASNKLANNVSQVQSVNVPGKVVTLVRNQFAGHVSPLPSKRFIVAGAPVTFACENDATGGKGHLTRYWNYGFKPVQVDPKSVGGASSALLADNVMGCNFSVTALANRQAALVGLAIALARAKPGAGGNGLEAVTLAQQIHVDNTP</sequence>
<protein>
    <submittedName>
        <fullName evidence="2">Prepilin-type N-terminal cleavage/methylation domain-containing protein</fullName>
    </submittedName>
</protein>
<comment type="caution">
    <text evidence="2">The sequence shown here is derived from an EMBL/GenBank/DDBJ whole genome shotgun (WGS) entry which is preliminary data.</text>
</comment>
<dbReference type="EMBL" id="WKJM01000041">
    <property type="protein sequence ID" value="MRX11677.1"/>
    <property type="molecule type" value="Genomic_DNA"/>
</dbReference>
<gene>
    <name evidence="2" type="ORF">GJ697_28000</name>
</gene>
<dbReference type="Pfam" id="PF07963">
    <property type="entry name" value="N_methyl"/>
    <property type="match status" value="1"/>
</dbReference>
<evidence type="ECO:0000256" key="1">
    <source>
        <dbReference type="SAM" id="Phobius"/>
    </source>
</evidence>
<organism evidence="2 3">
    <name type="scientific">Duganella alba</name>
    <dbReference type="NCBI Taxonomy" id="2666081"/>
    <lineage>
        <taxon>Bacteria</taxon>
        <taxon>Pseudomonadati</taxon>
        <taxon>Pseudomonadota</taxon>
        <taxon>Betaproteobacteria</taxon>
        <taxon>Burkholderiales</taxon>
        <taxon>Oxalobacteraceae</taxon>
        <taxon>Telluria group</taxon>
        <taxon>Duganella</taxon>
    </lineage>
</organism>
<keyword evidence="3" id="KW-1185">Reference proteome</keyword>
<dbReference type="AlphaFoldDB" id="A0A6L5QPR8"/>
<evidence type="ECO:0000313" key="3">
    <source>
        <dbReference type="Proteomes" id="UP000481037"/>
    </source>
</evidence>
<name>A0A6L5QPR8_9BURK</name>
<proteinExistence type="predicted"/>
<dbReference type="SUPFAM" id="SSF54523">
    <property type="entry name" value="Pili subunits"/>
    <property type="match status" value="1"/>
</dbReference>
<keyword evidence="1" id="KW-0812">Transmembrane</keyword>
<dbReference type="PROSITE" id="PS00409">
    <property type="entry name" value="PROKAR_NTER_METHYL"/>
    <property type="match status" value="1"/>
</dbReference>
<dbReference type="Proteomes" id="UP000481037">
    <property type="component" value="Unassembled WGS sequence"/>
</dbReference>